<dbReference type="AlphaFoldDB" id="A0A1J5SEU4"/>
<proteinExistence type="inferred from homology"/>
<organism evidence="5">
    <name type="scientific">mine drainage metagenome</name>
    <dbReference type="NCBI Taxonomy" id="410659"/>
    <lineage>
        <taxon>unclassified sequences</taxon>
        <taxon>metagenomes</taxon>
        <taxon>ecological metagenomes</taxon>
    </lineage>
</organism>
<keyword evidence="2 5" id="KW-0132">Cell division</keyword>
<dbReference type="Pfam" id="PF07072">
    <property type="entry name" value="ZapD"/>
    <property type="match status" value="1"/>
</dbReference>
<dbReference type="HAMAP" id="MF_01092">
    <property type="entry name" value="ZapD"/>
    <property type="match status" value="1"/>
</dbReference>
<sequence length="251" mass="28553">MITYEYPLSERFRTLLRLESLFERAQYFVAAADAMDHHVALLTLFEILEVAGRADLKFDLVQELERQRQTLLSFRNNPEISEDALSGALYEIELASTQMLSMHGKIGQYLRENDWLMAIKNRAAIPGGVCEFDLPAYHYWLHRDASERRDDLNGWLAPILPISAGLSIVLRLLRASGRPEAQLAGNGAYQLMLAGRTAQMLRLRVRRGDPFIPEISANKYALNIRFTTPDGDLRPRPAEVDVAFELTFCNL</sequence>
<dbReference type="GO" id="GO:0032153">
    <property type="term" value="C:cell division site"/>
    <property type="evidence" value="ECO:0007669"/>
    <property type="project" value="TreeGrafter"/>
</dbReference>
<gene>
    <name evidence="5" type="primary">zapD_4</name>
    <name evidence="5" type="ORF">GALL_110910</name>
</gene>
<dbReference type="NCBIfam" id="NF003656">
    <property type="entry name" value="PRK05287.1-4"/>
    <property type="match status" value="1"/>
</dbReference>
<dbReference type="GO" id="GO:0043093">
    <property type="term" value="P:FtsZ-dependent cytokinesis"/>
    <property type="evidence" value="ECO:0007669"/>
    <property type="project" value="TreeGrafter"/>
</dbReference>
<dbReference type="PANTHER" id="PTHR39455">
    <property type="entry name" value="CELL DIVISION PROTEIN ZAPD"/>
    <property type="match status" value="1"/>
</dbReference>
<dbReference type="GO" id="GO:0000917">
    <property type="term" value="P:division septum assembly"/>
    <property type="evidence" value="ECO:0007669"/>
    <property type="project" value="UniProtKB-KW"/>
</dbReference>
<dbReference type="EMBL" id="MLJW01000041">
    <property type="protein sequence ID" value="OIR06842.1"/>
    <property type="molecule type" value="Genomic_DNA"/>
</dbReference>
<keyword evidence="1" id="KW-0963">Cytoplasm</keyword>
<name>A0A1J5SEU4_9ZZZZ</name>
<reference evidence="5" key="1">
    <citation type="submission" date="2016-10" db="EMBL/GenBank/DDBJ databases">
        <title>Sequence of Gallionella enrichment culture.</title>
        <authorList>
            <person name="Poehlein A."/>
            <person name="Muehling M."/>
            <person name="Daniel R."/>
        </authorList>
    </citation>
    <scope>NUCLEOTIDE SEQUENCE</scope>
</reference>
<dbReference type="InterPro" id="IPR027462">
    <property type="entry name" value="ZapD_C"/>
</dbReference>
<keyword evidence="4" id="KW-0131">Cell cycle</keyword>
<protein>
    <submittedName>
        <fullName evidence="5">Cell division protein ZapD</fullName>
    </submittedName>
</protein>
<dbReference type="PANTHER" id="PTHR39455:SF1">
    <property type="entry name" value="CELL DIVISION PROTEIN ZAPD"/>
    <property type="match status" value="1"/>
</dbReference>
<dbReference type="Gene3D" id="1.10.3900.10">
    <property type="entry name" value="YacF-like"/>
    <property type="match status" value="1"/>
</dbReference>
<accession>A0A1J5SEU4</accession>
<dbReference type="InterPro" id="IPR009777">
    <property type="entry name" value="ZapD"/>
</dbReference>
<evidence type="ECO:0000256" key="4">
    <source>
        <dbReference type="ARBA" id="ARBA00023306"/>
    </source>
</evidence>
<evidence type="ECO:0000256" key="1">
    <source>
        <dbReference type="ARBA" id="ARBA00022490"/>
    </source>
</evidence>
<dbReference type="InterPro" id="IPR036268">
    <property type="entry name" value="ZapD_sf"/>
</dbReference>
<dbReference type="Gene3D" id="2.60.440.10">
    <property type="entry name" value="YacF-like domains"/>
    <property type="match status" value="1"/>
</dbReference>
<comment type="caution">
    <text evidence="5">The sequence shown here is derived from an EMBL/GenBank/DDBJ whole genome shotgun (WGS) entry which is preliminary data.</text>
</comment>
<evidence type="ECO:0000256" key="2">
    <source>
        <dbReference type="ARBA" id="ARBA00022618"/>
    </source>
</evidence>
<dbReference type="SUPFAM" id="SSF160950">
    <property type="entry name" value="YacF-like"/>
    <property type="match status" value="1"/>
</dbReference>
<evidence type="ECO:0000313" key="5">
    <source>
        <dbReference type="EMBL" id="OIR06842.1"/>
    </source>
</evidence>
<evidence type="ECO:0000256" key="3">
    <source>
        <dbReference type="ARBA" id="ARBA00023210"/>
    </source>
</evidence>
<keyword evidence="3" id="KW-0717">Septation</keyword>